<keyword evidence="2" id="KW-1185">Reference proteome</keyword>
<dbReference type="Proteomes" id="UP001375382">
    <property type="component" value="Unassembled WGS sequence"/>
</dbReference>
<reference evidence="1 2" key="1">
    <citation type="journal article" date="2023" name="Ecotoxicol. Environ. Saf.">
        <title>Mercury remediation potential of mercury-resistant strain Rheinheimera metallidurans sp. nov. isolated from a municipal waste dumping site.</title>
        <authorList>
            <person name="Yadav V."/>
            <person name="Manjhi A."/>
            <person name="Vadakedath N."/>
        </authorList>
    </citation>
    <scope>NUCLEOTIDE SEQUENCE [LARGE SCALE GENOMIC DNA]</scope>
    <source>
        <strain evidence="1 2">E-49</strain>
    </source>
</reference>
<sequence>MTTLNSAVNKQATVARRNSTIGRALLIRRLNRLLALMGQALNTAQMGRMK</sequence>
<dbReference type="RefSeq" id="WP_335734383.1">
    <property type="nucleotide sequence ID" value="NZ_JALAAR010000001.1"/>
</dbReference>
<comment type="caution">
    <text evidence="1">The sequence shown here is derived from an EMBL/GenBank/DDBJ whole genome shotgun (WGS) entry which is preliminary data.</text>
</comment>
<dbReference type="EMBL" id="JALAAR010000001">
    <property type="protein sequence ID" value="MEH8015968.1"/>
    <property type="molecule type" value="Genomic_DNA"/>
</dbReference>
<evidence type="ECO:0000313" key="1">
    <source>
        <dbReference type="EMBL" id="MEH8015968.1"/>
    </source>
</evidence>
<evidence type="ECO:0000313" key="2">
    <source>
        <dbReference type="Proteomes" id="UP001375382"/>
    </source>
</evidence>
<organism evidence="1 2">
    <name type="scientific">Rheinheimera muenzenbergensis</name>
    <dbReference type="NCBI Taxonomy" id="1193628"/>
    <lineage>
        <taxon>Bacteria</taxon>
        <taxon>Pseudomonadati</taxon>
        <taxon>Pseudomonadota</taxon>
        <taxon>Gammaproteobacteria</taxon>
        <taxon>Chromatiales</taxon>
        <taxon>Chromatiaceae</taxon>
        <taxon>Rheinheimera</taxon>
    </lineage>
</organism>
<gene>
    <name evidence="1" type="ORF">MN202_01870</name>
</gene>
<name>A0ABU8C2U1_9GAMM</name>
<evidence type="ECO:0008006" key="3">
    <source>
        <dbReference type="Google" id="ProtNLM"/>
    </source>
</evidence>
<proteinExistence type="predicted"/>
<protein>
    <recommendedName>
        <fullName evidence="3">Transposase</fullName>
    </recommendedName>
</protein>
<accession>A0ABU8C2U1</accession>